<feature type="compositionally biased region" description="Polar residues" evidence="2">
    <location>
        <begin position="282"/>
        <end position="298"/>
    </location>
</feature>
<accession>A0AAW1LND5</accession>
<evidence type="ECO:0000313" key="4">
    <source>
        <dbReference type="Proteomes" id="UP001443914"/>
    </source>
</evidence>
<feature type="compositionally biased region" description="Basic and acidic residues" evidence="2">
    <location>
        <begin position="148"/>
        <end position="157"/>
    </location>
</feature>
<feature type="compositionally biased region" description="Low complexity" evidence="2">
    <location>
        <begin position="1"/>
        <end position="22"/>
    </location>
</feature>
<feature type="compositionally biased region" description="Polar residues" evidence="2">
    <location>
        <begin position="516"/>
        <end position="531"/>
    </location>
</feature>
<dbReference type="AlphaFoldDB" id="A0AAW1LND5"/>
<feature type="region of interest" description="Disordered" evidence="2">
    <location>
        <begin position="516"/>
        <end position="552"/>
    </location>
</feature>
<feature type="region of interest" description="Disordered" evidence="2">
    <location>
        <begin position="195"/>
        <end position="302"/>
    </location>
</feature>
<feature type="compositionally biased region" description="Polar residues" evidence="2">
    <location>
        <begin position="226"/>
        <end position="244"/>
    </location>
</feature>
<feature type="compositionally biased region" description="Gly residues" evidence="2">
    <location>
        <begin position="114"/>
        <end position="126"/>
    </location>
</feature>
<keyword evidence="4" id="KW-1185">Reference proteome</keyword>
<feature type="region of interest" description="Disordered" evidence="2">
    <location>
        <begin position="1"/>
        <end position="49"/>
    </location>
</feature>
<feature type="region of interest" description="Disordered" evidence="2">
    <location>
        <begin position="471"/>
        <end position="493"/>
    </location>
</feature>
<dbReference type="PANTHER" id="PTHR34466:SF3">
    <property type="entry name" value="OS11G0129800 PROTEIN"/>
    <property type="match status" value="1"/>
</dbReference>
<keyword evidence="1" id="KW-0175">Coiled coil</keyword>
<gene>
    <name evidence="3" type="ORF">RND81_04G180900</name>
</gene>
<feature type="compositionally biased region" description="Polar residues" evidence="2">
    <location>
        <begin position="158"/>
        <end position="176"/>
    </location>
</feature>
<feature type="region of interest" description="Disordered" evidence="2">
    <location>
        <begin position="92"/>
        <end position="180"/>
    </location>
</feature>
<sequence length="632" mass="70086">MSFSSSKSTSKKPNSSTTAPTKQQNPTRNVGPRRSRSVSAFSRTHLDITSDFSNTRVNPLFWADGSDSSDQCEVVSSNFDDFSVFKGCVDDRESRRGRGRSVTRNSGGGERKFAGGGSGGGGGGGRSLSTVDTARRRRRSPSQGSHRGNYERERKQESSSNLRSTNKTGLNSNQSLRDGKNKLVRSASDLSEVLKGSNTWSSQHPAFETSDDSTITSSDRDRESGMLSNTRNNDKIGSNRNQSLLDRKSNLVRSSSDLSEVLKGSNTWSSQHPVFETEDDPATSSTPDCNSETSTRPSVSEVEERTLKPVSEERKVIHWEGNNGAGGAILETVRTEVRRAISDMHKDLKDAMLRSDSDITTDSMFSDVAPDPNALDLVSDFREEFTRELEECEIRTRKLRAELAIEEHREFELNQILSDMIPEPETPQVLKPYLIRKGSTERRTMSKRLEEEAMAYFDECVSISTFDDSDFSSLEDPPSHKAKFGETADISGGPNRQNIAWSLESQDVIRQSPHIHSNEASNLSTSGISNDTGRRPRFSFTSKLSDTPSHEQGIRNHVKSFSKDKDQQTNKSSLLSAVPRKSEIYDTEMPVEKYLLDKMTFRSRIESGGMLLCGGGSGFCRAPFSSNFCILK</sequence>
<feature type="coiled-coil region" evidence="1">
    <location>
        <begin position="382"/>
        <end position="409"/>
    </location>
</feature>
<dbReference type="PANTHER" id="PTHR34466">
    <property type="entry name" value="OS11G0129800 PROTEIN"/>
    <property type="match status" value="1"/>
</dbReference>
<protein>
    <submittedName>
        <fullName evidence="3">Uncharacterized protein</fullName>
    </submittedName>
</protein>
<organism evidence="3 4">
    <name type="scientific">Saponaria officinalis</name>
    <name type="common">Common soapwort</name>
    <name type="synonym">Lychnis saponaria</name>
    <dbReference type="NCBI Taxonomy" id="3572"/>
    <lineage>
        <taxon>Eukaryota</taxon>
        <taxon>Viridiplantae</taxon>
        <taxon>Streptophyta</taxon>
        <taxon>Embryophyta</taxon>
        <taxon>Tracheophyta</taxon>
        <taxon>Spermatophyta</taxon>
        <taxon>Magnoliopsida</taxon>
        <taxon>eudicotyledons</taxon>
        <taxon>Gunneridae</taxon>
        <taxon>Pentapetalae</taxon>
        <taxon>Caryophyllales</taxon>
        <taxon>Caryophyllaceae</taxon>
        <taxon>Caryophylleae</taxon>
        <taxon>Saponaria</taxon>
    </lineage>
</organism>
<proteinExistence type="predicted"/>
<dbReference type="EMBL" id="JBDFQZ010000004">
    <property type="protein sequence ID" value="KAK9735056.1"/>
    <property type="molecule type" value="Genomic_DNA"/>
</dbReference>
<feature type="compositionally biased region" description="Polar residues" evidence="2">
    <location>
        <begin position="251"/>
        <end position="272"/>
    </location>
</feature>
<reference evidence="3" key="1">
    <citation type="submission" date="2024-03" db="EMBL/GenBank/DDBJ databases">
        <title>WGS assembly of Saponaria officinalis var. Norfolk2.</title>
        <authorList>
            <person name="Jenkins J."/>
            <person name="Shu S."/>
            <person name="Grimwood J."/>
            <person name="Barry K."/>
            <person name="Goodstein D."/>
            <person name="Schmutz J."/>
            <person name="Leebens-Mack J."/>
            <person name="Osbourn A."/>
        </authorList>
    </citation>
    <scope>NUCLEOTIDE SEQUENCE [LARGE SCALE GENOMIC DNA]</scope>
    <source>
        <strain evidence="3">JIC</strain>
    </source>
</reference>
<dbReference type="Proteomes" id="UP001443914">
    <property type="component" value="Unassembled WGS sequence"/>
</dbReference>
<feature type="compositionally biased region" description="Basic and acidic residues" evidence="2">
    <location>
        <begin position="477"/>
        <end position="486"/>
    </location>
</feature>
<comment type="caution">
    <text evidence="3">The sequence shown here is derived from an EMBL/GenBank/DDBJ whole genome shotgun (WGS) entry which is preliminary data.</text>
</comment>
<evidence type="ECO:0000256" key="2">
    <source>
        <dbReference type="SAM" id="MobiDB-lite"/>
    </source>
</evidence>
<evidence type="ECO:0000313" key="3">
    <source>
        <dbReference type="EMBL" id="KAK9735056.1"/>
    </source>
</evidence>
<evidence type="ECO:0000256" key="1">
    <source>
        <dbReference type="SAM" id="Coils"/>
    </source>
</evidence>
<name>A0AAW1LND5_SAPOF</name>